<feature type="region of interest" description="Disordered" evidence="5">
    <location>
        <begin position="295"/>
        <end position="372"/>
    </location>
</feature>
<dbReference type="Gene3D" id="3.30.40.10">
    <property type="entry name" value="Zinc/RING finger domain, C3HC4 (zinc finger)"/>
    <property type="match status" value="1"/>
</dbReference>
<dbReference type="Proteomes" id="UP001148614">
    <property type="component" value="Unassembled WGS sequence"/>
</dbReference>
<feature type="domain" description="RING-type" evidence="6">
    <location>
        <begin position="170"/>
        <end position="218"/>
    </location>
</feature>
<dbReference type="Pfam" id="PF13639">
    <property type="entry name" value="zf-RING_2"/>
    <property type="match status" value="1"/>
</dbReference>
<dbReference type="InterPro" id="IPR013083">
    <property type="entry name" value="Znf_RING/FYVE/PHD"/>
</dbReference>
<feature type="compositionally biased region" description="Basic and acidic residues" evidence="5">
    <location>
        <begin position="317"/>
        <end position="328"/>
    </location>
</feature>
<keyword evidence="2 4" id="KW-0863">Zinc-finger</keyword>
<protein>
    <recommendedName>
        <fullName evidence="6">RING-type domain-containing protein</fullName>
    </recommendedName>
</protein>
<feature type="compositionally biased region" description="Polar residues" evidence="5">
    <location>
        <begin position="270"/>
        <end position="280"/>
    </location>
</feature>
<evidence type="ECO:0000256" key="4">
    <source>
        <dbReference type="PROSITE-ProRule" id="PRU00175"/>
    </source>
</evidence>
<dbReference type="PROSITE" id="PS50089">
    <property type="entry name" value="ZF_RING_2"/>
    <property type="match status" value="1"/>
</dbReference>
<proteinExistence type="predicted"/>
<feature type="region of interest" description="Disordered" evidence="5">
    <location>
        <begin position="261"/>
        <end position="280"/>
    </location>
</feature>
<keyword evidence="3" id="KW-0862">Zinc</keyword>
<dbReference type="InterPro" id="IPR001841">
    <property type="entry name" value="Znf_RING"/>
</dbReference>
<dbReference type="AlphaFoldDB" id="A0A9W8TGA0"/>
<dbReference type="CDD" id="cd16448">
    <property type="entry name" value="RING-H2"/>
    <property type="match status" value="1"/>
</dbReference>
<organism evidence="7 8">
    <name type="scientific">Xylaria arbuscula</name>
    <dbReference type="NCBI Taxonomy" id="114810"/>
    <lineage>
        <taxon>Eukaryota</taxon>
        <taxon>Fungi</taxon>
        <taxon>Dikarya</taxon>
        <taxon>Ascomycota</taxon>
        <taxon>Pezizomycotina</taxon>
        <taxon>Sordariomycetes</taxon>
        <taxon>Xylariomycetidae</taxon>
        <taxon>Xylariales</taxon>
        <taxon>Xylariaceae</taxon>
        <taxon>Xylaria</taxon>
    </lineage>
</organism>
<gene>
    <name evidence="7" type="ORF">NPX13_g10791</name>
</gene>
<dbReference type="EMBL" id="JANPWZ010003205">
    <property type="protein sequence ID" value="KAJ3553800.1"/>
    <property type="molecule type" value="Genomic_DNA"/>
</dbReference>
<dbReference type="SUPFAM" id="SSF57850">
    <property type="entry name" value="RING/U-box"/>
    <property type="match status" value="1"/>
</dbReference>
<evidence type="ECO:0000313" key="8">
    <source>
        <dbReference type="Proteomes" id="UP001148614"/>
    </source>
</evidence>
<dbReference type="GO" id="GO:0061630">
    <property type="term" value="F:ubiquitin protein ligase activity"/>
    <property type="evidence" value="ECO:0007669"/>
    <property type="project" value="TreeGrafter"/>
</dbReference>
<dbReference type="SMART" id="SM00184">
    <property type="entry name" value="RING"/>
    <property type="match status" value="1"/>
</dbReference>
<evidence type="ECO:0000256" key="5">
    <source>
        <dbReference type="SAM" id="MobiDB-lite"/>
    </source>
</evidence>
<comment type="caution">
    <text evidence="7">The sequence shown here is derived from an EMBL/GenBank/DDBJ whole genome shotgun (WGS) entry which is preliminary data.</text>
</comment>
<dbReference type="PANTHER" id="PTHR22763:SF162">
    <property type="entry name" value="TRANSMEMBRANE E3 UBIQUITIN-PROTEIN LIGASE 1"/>
    <property type="match status" value="1"/>
</dbReference>
<evidence type="ECO:0000256" key="1">
    <source>
        <dbReference type="ARBA" id="ARBA00022723"/>
    </source>
</evidence>
<name>A0A9W8TGA0_9PEZI</name>
<feature type="region of interest" description="Disordered" evidence="5">
    <location>
        <begin position="1"/>
        <end position="82"/>
    </location>
</feature>
<keyword evidence="8" id="KW-1185">Reference proteome</keyword>
<dbReference type="InterPro" id="IPR050731">
    <property type="entry name" value="HRD1_E3_ubiq-ligases"/>
</dbReference>
<sequence length="467" mass="51550">MEQAMPFGNENARPEQQLPDITNISLPQVSQGTSQPLPQQIPDPMPQINTANVGGRSTAARPPSIPASTAPQRNHDHPTRISNPVDIRRASVGTMSRARQRYSTSNNPAFPEWLLENGNIMFRRDSPTSVEYVANLAPIARGAKRVASRRALASLQSVNIADLPESERTCVICYNDFGVANPEGVNEAPLRLPKCKHVFGDHCIKKWFQESDSCPYCRDKVHSEIQNFPSRRNNSGNRLPATLLAAEEFFEYYTDSDREPLRTRDRNVSGPESSAQQEVEFSNFAVLDSMGFRSPSGSLRAETNARHPTRPPWGPGYDRRSPPIAEHDRRRRPRQRARNSQSSNRGNVSGSQNSNGPSQPLFTWNTALPGNPLTEAPAPNAYVAPFENLPPHLISRHDDYVALTGNHPSGLPQMRPDAIAGGFSSETPNGAFDVHMLNSENVHPNVSAVSGHVVAQPSMFTSYQQQS</sequence>
<dbReference type="PANTHER" id="PTHR22763">
    <property type="entry name" value="RING ZINC FINGER PROTEIN"/>
    <property type="match status" value="1"/>
</dbReference>
<dbReference type="GO" id="GO:0012505">
    <property type="term" value="C:endomembrane system"/>
    <property type="evidence" value="ECO:0007669"/>
    <property type="project" value="TreeGrafter"/>
</dbReference>
<evidence type="ECO:0000256" key="2">
    <source>
        <dbReference type="ARBA" id="ARBA00022771"/>
    </source>
</evidence>
<dbReference type="VEuPathDB" id="FungiDB:F4678DRAFT_465297"/>
<dbReference type="GO" id="GO:0043161">
    <property type="term" value="P:proteasome-mediated ubiquitin-dependent protein catabolic process"/>
    <property type="evidence" value="ECO:0007669"/>
    <property type="project" value="TreeGrafter"/>
</dbReference>
<keyword evidence="1" id="KW-0479">Metal-binding</keyword>
<feature type="compositionally biased region" description="Polar residues" evidence="5">
    <location>
        <begin position="346"/>
        <end position="368"/>
    </location>
</feature>
<reference evidence="7" key="1">
    <citation type="submission" date="2022-07" db="EMBL/GenBank/DDBJ databases">
        <title>Genome Sequence of Xylaria arbuscula.</title>
        <authorList>
            <person name="Buettner E."/>
        </authorList>
    </citation>
    <scope>NUCLEOTIDE SEQUENCE</scope>
    <source>
        <strain evidence="7">VT107</strain>
    </source>
</reference>
<dbReference type="GO" id="GO:0008270">
    <property type="term" value="F:zinc ion binding"/>
    <property type="evidence" value="ECO:0007669"/>
    <property type="project" value="UniProtKB-KW"/>
</dbReference>
<evidence type="ECO:0000313" key="7">
    <source>
        <dbReference type="EMBL" id="KAJ3553800.1"/>
    </source>
</evidence>
<dbReference type="GO" id="GO:0044695">
    <property type="term" value="C:Dsc E3 ubiquitin ligase complex"/>
    <property type="evidence" value="ECO:0007669"/>
    <property type="project" value="TreeGrafter"/>
</dbReference>
<evidence type="ECO:0000259" key="6">
    <source>
        <dbReference type="PROSITE" id="PS50089"/>
    </source>
</evidence>
<feature type="compositionally biased region" description="Polar residues" evidence="5">
    <location>
        <begin position="19"/>
        <end position="38"/>
    </location>
</feature>
<evidence type="ECO:0000256" key="3">
    <source>
        <dbReference type="ARBA" id="ARBA00022833"/>
    </source>
</evidence>
<accession>A0A9W8TGA0</accession>